<feature type="binding site" evidence="10">
    <location>
        <position position="11"/>
    </location>
    <ligand>
        <name>sn-glycerol 1-phosphate</name>
        <dbReference type="ChEBI" id="CHEBI:57685"/>
    </ligand>
</feature>
<keyword evidence="1 10" id="KW-0444">Lipid biosynthesis</keyword>
<evidence type="ECO:0000256" key="7">
    <source>
        <dbReference type="ARBA" id="ARBA00023264"/>
    </source>
</evidence>
<comment type="cofactor">
    <cofactor evidence="10">
        <name>Mg(2+)</name>
        <dbReference type="ChEBI" id="CHEBI:18420"/>
    </cofactor>
</comment>
<keyword evidence="2 10" id="KW-0808">Transferase</keyword>
<name>A0A2U3AL54_9BACL</name>
<dbReference type="UniPathway" id="UPA00940"/>
<dbReference type="EMBL" id="QFVR01000010">
    <property type="protein sequence ID" value="PWI25242.1"/>
    <property type="molecule type" value="Genomic_DNA"/>
</dbReference>
<dbReference type="NCBIfam" id="NF003197">
    <property type="entry name" value="PRK04169.1-1"/>
    <property type="match status" value="1"/>
</dbReference>
<dbReference type="EC" id="2.5.1.n9" evidence="9 10"/>
<feature type="binding site" evidence="10">
    <location>
        <begin position="208"/>
        <end position="209"/>
    </location>
    <ligand>
        <name>sn-glycerol 1-phosphate</name>
        <dbReference type="ChEBI" id="CHEBI:57685"/>
    </ligand>
</feature>
<gene>
    <name evidence="10" type="primary">pcrB</name>
    <name evidence="11" type="ORF">DEX24_08960</name>
</gene>
<evidence type="ECO:0000313" key="12">
    <source>
        <dbReference type="Proteomes" id="UP000245938"/>
    </source>
</evidence>
<evidence type="ECO:0000256" key="10">
    <source>
        <dbReference type="HAMAP-Rule" id="MF_00112"/>
    </source>
</evidence>
<keyword evidence="4 10" id="KW-0460">Magnesium</keyword>
<dbReference type="InterPro" id="IPR038597">
    <property type="entry name" value="GGGP/HepGP_synthase_sf"/>
</dbReference>
<feature type="binding site" evidence="10">
    <location>
        <position position="39"/>
    </location>
    <ligand>
        <name>Mg(2+)</name>
        <dbReference type="ChEBI" id="CHEBI:18420"/>
    </ligand>
</feature>
<comment type="function">
    <text evidence="10">Prenyltransferase that catalyzes in vivo the transfer of the heptaprenyl moiety of heptaprenyl pyrophosphate (HepPP; 35 carbon atoms) to the C3 hydroxyl of sn-glycerol-1-phosphate (G1P), producing heptaprenylglyceryl phosphate (HepGP). This reaction is an ether-bond-formation step in the biosynthesis of archaea-type G1P-based membrane lipids found in Bacillales.</text>
</comment>
<dbReference type="RefSeq" id="WP_109306090.1">
    <property type="nucleotide sequence ID" value="NZ_BJUF01000014.1"/>
</dbReference>
<feature type="binding site" evidence="10">
    <location>
        <position position="188"/>
    </location>
    <ligand>
        <name>sn-glycerol 1-phosphate</name>
        <dbReference type="ChEBI" id="CHEBI:57685"/>
    </ligand>
</feature>
<comment type="catalytic activity">
    <reaction evidence="8 10">
        <text>sn-glycerol 1-phosphate + all-trans-heptaprenyl diphosphate = 3-heptaprenyl-sn-glycero-1-phosphate + diphosphate</text>
        <dbReference type="Rhea" id="RHEA:33495"/>
        <dbReference type="ChEBI" id="CHEBI:33019"/>
        <dbReference type="ChEBI" id="CHEBI:57685"/>
        <dbReference type="ChEBI" id="CHEBI:58206"/>
        <dbReference type="ChEBI" id="CHEBI:64781"/>
        <dbReference type="EC" id="2.5.1.n9"/>
    </reaction>
</comment>
<keyword evidence="3 10" id="KW-0479">Metal-binding</keyword>
<dbReference type="OrthoDB" id="2381757at2"/>
<dbReference type="PANTHER" id="PTHR40029">
    <property type="match status" value="1"/>
</dbReference>
<evidence type="ECO:0000256" key="9">
    <source>
        <dbReference type="ARBA" id="ARBA00066888"/>
    </source>
</evidence>
<dbReference type="HAMAP" id="MF_00112">
    <property type="entry name" value="GGGP_HepGP_synthase"/>
    <property type="match status" value="1"/>
</dbReference>
<dbReference type="PANTHER" id="PTHR40029:SF2">
    <property type="entry name" value="HEPTAPRENYLGLYCERYL PHOSPHATE SYNTHASE"/>
    <property type="match status" value="1"/>
</dbReference>
<dbReference type="GO" id="GO:0120536">
    <property type="term" value="F:heptaprenylglyceryl phosphate synthase activity"/>
    <property type="evidence" value="ECO:0007669"/>
    <property type="project" value="UniProtKB-ARBA"/>
</dbReference>
<reference evidence="11 12" key="1">
    <citation type="submission" date="2018-05" db="EMBL/GenBank/DDBJ databases">
        <title>Kurthia sibirica genome sequence.</title>
        <authorList>
            <person name="Maclea K.S."/>
            <person name="Goen A.E."/>
        </authorList>
    </citation>
    <scope>NUCLEOTIDE SEQUENCE [LARGE SCALE GENOMIC DNA]</scope>
    <source>
        <strain evidence="11 12">ATCC 49154</strain>
    </source>
</reference>
<dbReference type="NCBIfam" id="NF003199">
    <property type="entry name" value="PRK04169.1-3"/>
    <property type="match status" value="1"/>
</dbReference>
<sequence>MDFKSWKHVFKLDPAKFIHDDDLARICQSGTDGIIVGGSDDVTAEGVVDLLMRIKKFNIAVVLEVSTVESVTPGYDYFFIPTVLNSTDTKWVKDIHHNAIKEFGDFIEWQQLIAEGYIILNPHCKAAKLTAANTLIDEEDVIAYARMAEHYFKLPILYIEYSGMYGDVHLVAAVKYELEYTQLFYGGGICNAQQAKEMAQFADTVVVGNIIYNDLAEAISTVKAVKDTV</sequence>
<feature type="binding site" evidence="10">
    <location>
        <position position="13"/>
    </location>
    <ligand>
        <name>Mg(2+)</name>
        <dbReference type="ChEBI" id="CHEBI:18420"/>
    </ligand>
</feature>
<dbReference type="GO" id="GO:0000287">
    <property type="term" value="F:magnesium ion binding"/>
    <property type="evidence" value="ECO:0007669"/>
    <property type="project" value="UniProtKB-UniRule"/>
</dbReference>
<keyword evidence="6 10" id="KW-0594">Phospholipid biosynthesis</keyword>
<evidence type="ECO:0000256" key="2">
    <source>
        <dbReference type="ARBA" id="ARBA00022679"/>
    </source>
</evidence>
<comment type="subunit">
    <text evidence="10">Homodimer.</text>
</comment>
<dbReference type="FunFam" id="3.20.20.390:FF:000001">
    <property type="entry name" value="Heptaprenylglyceryl phosphate synthase"/>
    <property type="match status" value="1"/>
</dbReference>
<comment type="caution">
    <text evidence="10">Lacks conserved residue(s) required for the propagation of feature annotation.</text>
</comment>
<comment type="pathway">
    <text evidence="10">Membrane lipid metabolism; glycerophospholipid metabolism.</text>
</comment>
<dbReference type="InterPro" id="IPR008205">
    <property type="entry name" value="GGGP_HepGP_synthase"/>
</dbReference>
<dbReference type="AlphaFoldDB" id="A0A2U3AL54"/>
<dbReference type="GO" id="GO:0046474">
    <property type="term" value="P:glycerophospholipid biosynthetic process"/>
    <property type="evidence" value="ECO:0007669"/>
    <property type="project" value="UniProtKB-UniRule"/>
</dbReference>
<evidence type="ECO:0000256" key="6">
    <source>
        <dbReference type="ARBA" id="ARBA00023209"/>
    </source>
</evidence>
<comment type="similarity">
    <text evidence="10">Belongs to the GGGP/HepGP synthase family. Group I subfamily.</text>
</comment>
<keyword evidence="5 10" id="KW-0443">Lipid metabolism</keyword>
<evidence type="ECO:0000256" key="1">
    <source>
        <dbReference type="ARBA" id="ARBA00022516"/>
    </source>
</evidence>
<accession>A0A2U3AL54</accession>
<comment type="caution">
    <text evidence="11">The sequence shown here is derived from an EMBL/GenBank/DDBJ whole genome shotgun (WGS) entry which is preliminary data.</text>
</comment>
<proteinExistence type="inferred from homology"/>
<dbReference type="CDD" id="cd02812">
    <property type="entry name" value="PcrB_like"/>
    <property type="match status" value="1"/>
</dbReference>
<keyword evidence="12" id="KW-1185">Reference proteome</keyword>
<dbReference type="SUPFAM" id="SSF51395">
    <property type="entry name" value="FMN-linked oxidoreductases"/>
    <property type="match status" value="1"/>
</dbReference>
<organism evidence="11 12">
    <name type="scientific">Kurthia sibirica</name>
    <dbReference type="NCBI Taxonomy" id="202750"/>
    <lineage>
        <taxon>Bacteria</taxon>
        <taxon>Bacillati</taxon>
        <taxon>Bacillota</taxon>
        <taxon>Bacilli</taxon>
        <taxon>Bacillales</taxon>
        <taxon>Caryophanaceae</taxon>
        <taxon>Kurthia</taxon>
    </lineage>
</organism>
<evidence type="ECO:0000313" key="11">
    <source>
        <dbReference type="EMBL" id="PWI25242.1"/>
    </source>
</evidence>
<dbReference type="InterPro" id="IPR039074">
    <property type="entry name" value="GGGP/HepGP_synthase_I"/>
</dbReference>
<dbReference type="Gene3D" id="3.20.20.390">
    <property type="entry name" value="FMN-linked oxidoreductases"/>
    <property type="match status" value="1"/>
</dbReference>
<dbReference type="NCBIfam" id="TIGR01768">
    <property type="entry name" value="GGGP-family"/>
    <property type="match status" value="1"/>
</dbReference>
<evidence type="ECO:0000256" key="3">
    <source>
        <dbReference type="ARBA" id="ARBA00022723"/>
    </source>
</evidence>
<feature type="binding site" evidence="10">
    <location>
        <begin position="158"/>
        <end position="163"/>
    </location>
    <ligand>
        <name>sn-glycerol 1-phosphate</name>
        <dbReference type="ChEBI" id="CHEBI:57685"/>
    </ligand>
</feature>
<evidence type="ECO:0000256" key="8">
    <source>
        <dbReference type="ARBA" id="ARBA00048318"/>
    </source>
</evidence>
<keyword evidence="7 10" id="KW-1208">Phospholipid metabolism</keyword>
<evidence type="ECO:0000256" key="4">
    <source>
        <dbReference type="ARBA" id="ARBA00022842"/>
    </source>
</evidence>
<protein>
    <recommendedName>
        <fullName evidence="9 10">Heptaprenylglyceryl phosphate synthase</fullName>
        <shortName evidence="10">HepGP synthase</shortName>
        <ecNumber evidence="9 10">2.5.1.n9</ecNumber>
    </recommendedName>
    <alternativeName>
        <fullName evidence="10">Glycerol-1-phosphate heptaprenyltransferase</fullName>
    </alternativeName>
</protein>
<dbReference type="Proteomes" id="UP000245938">
    <property type="component" value="Unassembled WGS sequence"/>
</dbReference>
<evidence type="ECO:0000256" key="5">
    <source>
        <dbReference type="ARBA" id="ARBA00023098"/>
    </source>
</evidence>
<dbReference type="Pfam" id="PF01884">
    <property type="entry name" value="PcrB"/>
    <property type="match status" value="1"/>
</dbReference>